<dbReference type="EMBL" id="CAUOFW020003947">
    <property type="protein sequence ID" value="CAK9162933.1"/>
    <property type="molecule type" value="Genomic_DNA"/>
</dbReference>
<evidence type="ECO:0000313" key="3">
    <source>
        <dbReference type="Proteomes" id="UP001642360"/>
    </source>
</evidence>
<dbReference type="AlphaFoldDB" id="A0ABC8T0G6"/>
<comment type="caution">
    <text evidence="2">The sequence shown here is derived from an EMBL/GenBank/DDBJ whole genome shotgun (WGS) entry which is preliminary data.</text>
</comment>
<evidence type="ECO:0000313" key="2">
    <source>
        <dbReference type="EMBL" id="CAK9162933.1"/>
    </source>
</evidence>
<dbReference type="PANTHER" id="PTHR43506:SF1">
    <property type="entry name" value="BPL_LPL CATALYTIC DOMAIN-CONTAINING PROTEIN"/>
    <property type="match status" value="1"/>
</dbReference>
<name>A0ABC8T0G6_9AQUA</name>
<sequence>MIRTQTIHLDSDPTLFLLTIGSSVVVGVTILKTRKTSIVASNRIYFQALFLHTHSHPNPKRSIGFGALPPLFSADQVPVIKRFTGGGTVIVDQGTVFASLIYNRDAVPGVHPYSRSIMCWSGSIYYEV</sequence>
<protein>
    <recommendedName>
        <fullName evidence="1">BPL/LPL catalytic domain-containing protein</fullName>
    </recommendedName>
</protein>
<dbReference type="SUPFAM" id="SSF55681">
    <property type="entry name" value="Class II aaRS and biotin synthetases"/>
    <property type="match status" value="1"/>
</dbReference>
<keyword evidence="3" id="KW-1185">Reference proteome</keyword>
<proteinExistence type="predicted"/>
<dbReference type="InterPro" id="IPR004143">
    <property type="entry name" value="BPL_LPL_catalytic"/>
</dbReference>
<reference evidence="2 3" key="1">
    <citation type="submission" date="2024-02" db="EMBL/GenBank/DDBJ databases">
        <authorList>
            <person name="Vignale AGUSTIN F."/>
            <person name="Sosa J E."/>
            <person name="Modenutti C."/>
        </authorList>
    </citation>
    <scope>NUCLEOTIDE SEQUENCE [LARGE SCALE GENOMIC DNA]</scope>
</reference>
<evidence type="ECO:0000259" key="1">
    <source>
        <dbReference type="Pfam" id="PF21948"/>
    </source>
</evidence>
<dbReference type="InterPro" id="IPR045864">
    <property type="entry name" value="aa-tRNA-synth_II/BPL/LPL"/>
</dbReference>
<dbReference type="Proteomes" id="UP001642360">
    <property type="component" value="Unassembled WGS sequence"/>
</dbReference>
<gene>
    <name evidence="2" type="ORF">ILEXP_LOCUS31892</name>
</gene>
<dbReference type="PANTHER" id="PTHR43506">
    <property type="entry name" value="BIOTIN/LIPOATE A/B PROTEIN LIGASE FAMILY"/>
    <property type="match status" value="1"/>
</dbReference>
<dbReference type="InterPro" id="IPR053264">
    <property type="entry name" value="Lipoate-ligase_2_inactive"/>
</dbReference>
<organism evidence="2 3">
    <name type="scientific">Ilex paraguariensis</name>
    <name type="common">yerba mate</name>
    <dbReference type="NCBI Taxonomy" id="185542"/>
    <lineage>
        <taxon>Eukaryota</taxon>
        <taxon>Viridiplantae</taxon>
        <taxon>Streptophyta</taxon>
        <taxon>Embryophyta</taxon>
        <taxon>Tracheophyta</taxon>
        <taxon>Spermatophyta</taxon>
        <taxon>Magnoliopsida</taxon>
        <taxon>eudicotyledons</taxon>
        <taxon>Gunneridae</taxon>
        <taxon>Pentapetalae</taxon>
        <taxon>asterids</taxon>
        <taxon>campanulids</taxon>
        <taxon>Aquifoliales</taxon>
        <taxon>Aquifoliaceae</taxon>
        <taxon>Ilex</taxon>
    </lineage>
</organism>
<dbReference type="Pfam" id="PF21948">
    <property type="entry name" value="LplA-B_cat"/>
    <property type="match status" value="1"/>
</dbReference>
<accession>A0ABC8T0G6</accession>
<feature type="domain" description="BPL/LPL catalytic" evidence="1">
    <location>
        <begin position="73"/>
        <end position="114"/>
    </location>
</feature>
<dbReference type="Gene3D" id="3.30.930.10">
    <property type="entry name" value="Bira Bifunctional Protein, Domain 2"/>
    <property type="match status" value="1"/>
</dbReference>